<dbReference type="InterPro" id="IPR057044">
    <property type="entry name" value="PARP14_KH_1"/>
</dbReference>
<sequence length="373" mass="42774">MAYSEYSRIYLPNTKQEDDDSDKKTGNSDATMIKVTNIPDGTSKDALIFLFENRSRSGGGSVEDLEYDPDTKQAVITFEEREAIEKVLNKQHKIDGKTIEVCRYIPPPLKLAHMYSNKVFVTNISKKTAQDDLNNFLAVRTNMIIPVSIEYGELEGTALITFEEDIDFEKLQLACKKKTLHKSHLEIFRVPITNCAIVRNISERTSRDTLEFYFDNEYRSGVSGVLDVKMLDGFCLVYFEEPEAVDVVCRRPHRIDEQDLDVEIYYECLRQVEPFKLPSPLVISDSDPKKLHFLIKSQSKQQALETQLNAVYGKPIWPKETITSSFTVKCTLTPETKDCRKLARTWETNVKESITIFFNQLNAVMFACRILGI</sequence>
<dbReference type="InterPro" id="IPR000504">
    <property type="entry name" value="RRM_dom"/>
</dbReference>
<accession>K1QEI4</accession>
<dbReference type="AlphaFoldDB" id="K1QEI4"/>
<dbReference type="Pfam" id="PF23084">
    <property type="entry name" value="KH_PARP14_1"/>
    <property type="match status" value="1"/>
</dbReference>
<dbReference type="InParanoid" id="K1QEI4"/>
<dbReference type="PANTHER" id="PTHR15225">
    <property type="entry name" value="INTERFERON-INDUCED PROTEIN 35/NMI N-MYC/STAT INTERACTING PROTEIN"/>
    <property type="match status" value="1"/>
</dbReference>
<proteinExistence type="predicted"/>
<dbReference type="HOGENOM" id="CLU_742378_0_0_1"/>
<evidence type="ECO:0000313" key="2">
    <source>
        <dbReference type="EMBL" id="EKC19926.1"/>
    </source>
</evidence>
<dbReference type="PROSITE" id="PS50102">
    <property type="entry name" value="RRM"/>
    <property type="match status" value="1"/>
</dbReference>
<dbReference type="PANTHER" id="PTHR15225:SF8">
    <property type="entry name" value="RNA-BINDING PROTEIN 43"/>
    <property type="match status" value="1"/>
</dbReference>
<evidence type="ECO:0000256" key="1">
    <source>
        <dbReference type="SAM" id="MobiDB-lite"/>
    </source>
</evidence>
<reference evidence="2" key="1">
    <citation type="journal article" date="2012" name="Nature">
        <title>The oyster genome reveals stress adaptation and complexity of shell formation.</title>
        <authorList>
            <person name="Zhang G."/>
            <person name="Fang X."/>
            <person name="Guo X."/>
            <person name="Li L."/>
            <person name="Luo R."/>
            <person name="Xu F."/>
            <person name="Yang P."/>
            <person name="Zhang L."/>
            <person name="Wang X."/>
            <person name="Qi H."/>
            <person name="Xiong Z."/>
            <person name="Que H."/>
            <person name="Xie Y."/>
            <person name="Holland P.W."/>
            <person name="Paps J."/>
            <person name="Zhu Y."/>
            <person name="Wu F."/>
            <person name="Chen Y."/>
            <person name="Wang J."/>
            <person name="Peng C."/>
            <person name="Meng J."/>
            <person name="Yang L."/>
            <person name="Liu J."/>
            <person name="Wen B."/>
            <person name="Zhang N."/>
            <person name="Huang Z."/>
            <person name="Zhu Q."/>
            <person name="Feng Y."/>
            <person name="Mount A."/>
            <person name="Hedgecock D."/>
            <person name="Xu Z."/>
            <person name="Liu Y."/>
            <person name="Domazet-Loso T."/>
            <person name="Du Y."/>
            <person name="Sun X."/>
            <person name="Zhang S."/>
            <person name="Liu B."/>
            <person name="Cheng P."/>
            <person name="Jiang X."/>
            <person name="Li J."/>
            <person name="Fan D."/>
            <person name="Wang W."/>
            <person name="Fu W."/>
            <person name="Wang T."/>
            <person name="Wang B."/>
            <person name="Zhang J."/>
            <person name="Peng Z."/>
            <person name="Li Y."/>
            <person name="Li N."/>
            <person name="Wang J."/>
            <person name="Chen M."/>
            <person name="He Y."/>
            <person name="Tan F."/>
            <person name="Song X."/>
            <person name="Zheng Q."/>
            <person name="Huang R."/>
            <person name="Yang H."/>
            <person name="Du X."/>
            <person name="Chen L."/>
            <person name="Yang M."/>
            <person name="Gaffney P.M."/>
            <person name="Wang S."/>
            <person name="Luo L."/>
            <person name="She Z."/>
            <person name="Ming Y."/>
            <person name="Huang W."/>
            <person name="Zhang S."/>
            <person name="Huang B."/>
            <person name="Zhang Y."/>
            <person name="Qu T."/>
            <person name="Ni P."/>
            <person name="Miao G."/>
            <person name="Wang J."/>
            <person name="Wang Q."/>
            <person name="Steinberg C.E."/>
            <person name="Wang H."/>
            <person name="Li N."/>
            <person name="Qian L."/>
            <person name="Zhang G."/>
            <person name="Li Y."/>
            <person name="Yang H."/>
            <person name="Liu X."/>
            <person name="Wang J."/>
            <person name="Yin Y."/>
            <person name="Wang J."/>
        </authorList>
    </citation>
    <scope>NUCLEOTIDE SEQUENCE [LARGE SCALE GENOMIC DNA]</scope>
    <source>
        <strain evidence="2">05x7-T-G4-1.051#20</strain>
    </source>
</reference>
<protein>
    <submittedName>
        <fullName evidence="2">Uncharacterized protein</fullName>
    </submittedName>
</protein>
<dbReference type="GO" id="GO:0003723">
    <property type="term" value="F:RNA binding"/>
    <property type="evidence" value="ECO:0007669"/>
    <property type="project" value="UniProtKB-UniRule"/>
</dbReference>
<dbReference type="EMBL" id="JH816219">
    <property type="protein sequence ID" value="EKC19926.1"/>
    <property type="molecule type" value="Genomic_DNA"/>
</dbReference>
<organism evidence="2">
    <name type="scientific">Magallana gigas</name>
    <name type="common">Pacific oyster</name>
    <name type="synonym">Crassostrea gigas</name>
    <dbReference type="NCBI Taxonomy" id="29159"/>
    <lineage>
        <taxon>Eukaryota</taxon>
        <taxon>Metazoa</taxon>
        <taxon>Spiralia</taxon>
        <taxon>Lophotrochozoa</taxon>
        <taxon>Mollusca</taxon>
        <taxon>Bivalvia</taxon>
        <taxon>Autobranchia</taxon>
        <taxon>Pteriomorphia</taxon>
        <taxon>Ostreida</taxon>
        <taxon>Ostreoidea</taxon>
        <taxon>Ostreidae</taxon>
        <taxon>Magallana</taxon>
    </lineage>
</organism>
<dbReference type="Pfam" id="PF23085">
    <property type="entry name" value="RRM_PARP14_3"/>
    <property type="match status" value="2"/>
</dbReference>
<dbReference type="SMART" id="SM00360">
    <property type="entry name" value="RRM"/>
    <property type="match status" value="3"/>
</dbReference>
<dbReference type="SUPFAM" id="SSF54928">
    <property type="entry name" value="RNA-binding domain, RBD"/>
    <property type="match status" value="2"/>
</dbReference>
<dbReference type="InterPro" id="IPR035979">
    <property type="entry name" value="RBD_domain_sf"/>
</dbReference>
<dbReference type="InterPro" id="IPR012677">
    <property type="entry name" value="Nucleotide-bd_a/b_plait_sf"/>
</dbReference>
<feature type="region of interest" description="Disordered" evidence="1">
    <location>
        <begin position="1"/>
        <end position="30"/>
    </location>
</feature>
<dbReference type="Gene3D" id="3.30.70.330">
    <property type="match status" value="2"/>
</dbReference>
<name>K1QEI4_MAGGI</name>
<gene>
    <name evidence="2" type="ORF">CGI_10007309</name>
</gene>